<organism evidence="9 10">
    <name type="scientific">Phycicoccus endophyticus</name>
    <dbReference type="NCBI Taxonomy" id="1690220"/>
    <lineage>
        <taxon>Bacteria</taxon>
        <taxon>Bacillati</taxon>
        <taxon>Actinomycetota</taxon>
        <taxon>Actinomycetes</taxon>
        <taxon>Micrococcales</taxon>
        <taxon>Intrasporangiaceae</taxon>
        <taxon>Phycicoccus</taxon>
    </lineage>
</organism>
<feature type="transmembrane region" description="Helical" evidence="7">
    <location>
        <begin position="37"/>
        <end position="60"/>
    </location>
</feature>
<keyword evidence="4 7" id="KW-1133">Transmembrane helix</keyword>
<dbReference type="InterPro" id="IPR011701">
    <property type="entry name" value="MFS"/>
</dbReference>
<dbReference type="Gene3D" id="1.20.1720.10">
    <property type="entry name" value="Multidrug resistance protein D"/>
    <property type="match status" value="1"/>
</dbReference>
<feature type="transmembrane region" description="Helical" evidence="7">
    <location>
        <begin position="388"/>
        <end position="411"/>
    </location>
</feature>
<evidence type="ECO:0000256" key="3">
    <source>
        <dbReference type="ARBA" id="ARBA00022692"/>
    </source>
</evidence>
<sequence length="514" mass="51971">MTAICSLHIAVTTPGEPMTTSAPEAAAPAPAHRFPPLLVIVVLGFGSLAGALMQSLVIPIQSEMPELLHTDAGNASWAITATLLAAAVTMPVTGRLADMVGKKRVLVASAAVLVVGSLVAALSSSVVPFLTGRALQGVAMGYIPVAISFVREVAPPARRAGAVAAISATLGVGGALGLPLAAWIAQDYSWHGLFWLSSALALVVLVLTVVVVPGIHDEHPAHLDLLGIAGLAVGLSAVLVAVSKGSEWGWSAGRTLAMLVGGVVVLLGWAWYQLRHEDPIVDLRTTARRPILFTNLAAVLIGFGMMAQSIVVPQLLEMPEATGYGLGQSILEAGLWMAPAGLMMLLFAPVSSGLINHVGARVTLSVGAVVLAVGYVVALFLMSAPWQLMVASLVASAGVGIGYAAMPTLVLDNAPESEAGSSVGVNTLMRSVGTTVAGAVMAAVLTSDTQALGAGLPTVPTEHAFQVCFVVGAVAALAGALVALLVPRRGSEVPATTPSTAEPAPAPAGALPQG</sequence>
<feature type="transmembrane region" description="Helical" evidence="7">
    <location>
        <begin position="464"/>
        <end position="486"/>
    </location>
</feature>
<evidence type="ECO:0000256" key="1">
    <source>
        <dbReference type="ARBA" id="ARBA00004651"/>
    </source>
</evidence>
<feature type="transmembrane region" description="Helical" evidence="7">
    <location>
        <begin position="192"/>
        <end position="213"/>
    </location>
</feature>
<evidence type="ECO:0000313" key="10">
    <source>
        <dbReference type="Proteomes" id="UP000515976"/>
    </source>
</evidence>
<evidence type="ECO:0000259" key="8">
    <source>
        <dbReference type="PROSITE" id="PS50850"/>
    </source>
</evidence>
<feature type="transmembrane region" description="Helical" evidence="7">
    <location>
        <begin position="133"/>
        <end position="150"/>
    </location>
</feature>
<feature type="transmembrane region" description="Helical" evidence="7">
    <location>
        <begin position="423"/>
        <end position="444"/>
    </location>
</feature>
<keyword evidence="10" id="KW-1185">Reference proteome</keyword>
<keyword evidence="2" id="KW-0813">Transport</keyword>
<comment type="subcellular location">
    <subcellularLocation>
        <location evidence="1">Cell membrane</location>
        <topology evidence="1">Multi-pass membrane protein</topology>
    </subcellularLocation>
</comment>
<dbReference type="KEGG" id="pei:H9L10_15180"/>
<evidence type="ECO:0000256" key="4">
    <source>
        <dbReference type="ARBA" id="ARBA00022989"/>
    </source>
</evidence>
<dbReference type="SUPFAM" id="SSF103473">
    <property type="entry name" value="MFS general substrate transporter"/>
    <property type="match status" value="1"/>
</dbReference>
<feature type="transmembrane region" description="Helical" evidence="7">
    <location>
        <begin position="255"/>
        <end position="272"/>
    </location>
</feature>
<dbReference type="PROSITE" id="PS50850">
    <property type="entry name" value="MFS"/>
    <property type="match status" value="1"/>
</dbReference>
<dbReference type="GO" id="GO:0005886">
    <property type="term" value="C:plasma membrane"/>
    <property type="evidence" value="ECO:0007669"/>
    <property type="project" value="UniProtKB-SubCell"/>
</dbReference>
<evidence type="ECO:0000256" key="5">
    <source>
        <dbReference type="ARBA" id="ARBA00023136"/>
    </source>
</evidence>
<evidence type="ECO:0000256" key="7">
    <source>
        <dbReference type="SAM" id="Phobius"/>
    </source>
</evidence>
<feature type="transmembrane region" description="Helical" evidence="7">
    <location>
        <begin position="336"/>
        <end position="355"/>
    </location>
</feature>
<dbReference type="InterPro" id="IPR020846">
    <property type="entry name" value="MFS_dom"/>
</dbReference>
<feature type="transmembrane region" description="Helical" evidence="7">
    <location>
        <begin position="292"/>
        <end position="316"/>
    </location>
</feature>
<feature type="transmembrane region" description="Helical" evidence="7">
    <location>
        <begin position="162"/>
        <end position="186"/>
    </location>
</feature>
<reference evidence="9 10" key="1">
    <citation type="submission" date="2020-08" db="EMBL/GenBank/DDBJ databases">
        <title>Genome sequence of Phycicoccus endophyticus JCM 31784T.</title>
        <authorList>
            <person name="Hyun D.-W."/>
            <person name="Bae J.-W."/>
        </authorList>
    </citation>
    <scope>NUCLEOTIDE SEQUENCE [LARGE SCALE GENOMIC DNA]</scope>
    <source>
        <strain evidence="9 10">JCM 31784</strain>
    </source>
</reference>
<proteinExistence type="predicted"/>
<dbReference type="InterPro" id="IPR036259">
    <property type="entry name" value="MFS_trans_sf"/>
</dbReference>
<dbReference type="AlphaFoldDB" id="A0A7G9R6A3"/>
<dbReference type="PANTHER" id="PTHR42718">
    <property type="entry name" value="MAJOR FACILITATOR SUPERFAMILY MULTIDRUG TRANSPORTER MFSC"/>
    <property type="match status" value="1"/>
</dbReference>
<feature type="transmembrane region" description="Helical" evidence="7">
    <location>
        <begin position="105"/>
        <end position="127"/>
    </location>
</feature>
<gene>
    <name evidence="9" type="ORF">H9L10_15180</name>
</gene>
<keyword evidence="5 7" id="KW-0472">Membrane</keyword>
<dbReference type="Gene3D" id="1.20.1250.20">
    <property type="entry name" value="MFS general substrate transporter like domains"/>
    <property type="match status" value="1"/>
</dbReference>
<feature type="domain" description="Major facilitator superfamily (MFS) profile" evidence="8">
    <location>
        <begin position="39"/>
        <end position="490"/>
    </location>
</feature>
<feature type="compositionally biased region" description="Low complexity" evidence="6">
    <location>
        <begin position="494"/>
        <end position="514"/>
    </location>
</feature>
<name>A0A7G9R6A3_9MICO</name>
<dbReference type="EMBL" id="CP060712">
    <property type="protein sequence ID" value="QNN51128.1"/>
    <property type="molecule type" value="Genomic_DNA"/>
</dbReference>
<feature type="transmembrane region" description="Helical" evidence="7">
    <location>
        <begin position="75"/>
        <end position="93"/>
    </location>
</feature>
<evidence type="ECO:0000313" key="9">
    <source>
        <dbReference type="EMBL" id="QNN51128.1"/>
    </source>
</evidence>
<feature type="transmembrane region" description="Helical" evidence="7">
    <location>
        <begin position="225"/>
        <end position="243"/>
    </location>
</feature>
<keyword evidence="3 7" id="KW-0812">Transmembrane</keyword>
<feature type="transmembrane region" description="Helical" evidence="7">
    <location>
        <begin position="362"/>
        <end position="382"/>
    </location>
</feature>
<feature type="region of interest" description="Disordered" evidence="6">
    <location>
        <begin position="492"/>
        <end position="514"/>
    </location>
</feature>
<evidence type="ECO:0000256" key="2">
    <source>
        <dbReference type="ARBA" id="ARBA00022448"/>
    </source>
</evidence>
<dbReference type="PANTHER" id="PTHR42718:SF9">
    <property type="entry name" value="MAJOR FACILITATOR SUPERFAMILY MULTIDRUG TRANSPORTER MFSC"/>
    <property type="match status" value="1"/>
</dbReference>
<dbReference type="Proteomes" id="UP000515976">
    <property type="component" value="Chromosome"/>
</dbReference>
<dbReference type="CDD" id="cd17504">
    <property type="entry name" value="MFS_MMR_MDR_like"/>
    <property type="match status" value="1"/>
</dbReference>
<evidence type="ECO:0000256" key="6">
    <source>
        <dbReference type="SAM" id="MobiDB-lite"/>
    </source>
</evidence>
<dbReference type="Pfam" id="PF07690">
    <property type="entry name" value="MFS_1"/>
    <property type="match status" value="1"/>
</dbReference>
<dbReference type="GO" id="GO:0022857">
    <property type="term" value="F:transmembrane transporter activity"/>
    <property type="evidence" value="ECO:0007669"/>
    <property type="project" value="InterPro"/>
</dbReference>
<accession>A0A7G9R6A3</accession>
<protein>
    <submittedName>
        <fullName evidence="9">MFS transporter</fullName>
    </submittedName>
</protein>